<evidence type="ECO:0008006" key="2">
    <source>
        <dbReference type="Google" id="ProtNLM"/>
    </source>
</evidence>
<sequence>MVHRDDLTVFAASQTTAAFAAESRNGQVAAMIDTQQLHDIAPSQTELSGNDNSPTFSFSDTYQPDDNMESAMFTPIDNEHSQELLICATDQNDLQIPPEPSFSQHVNPASETLSRSSESWSAGEDHNLMKLYSERNRPCWNWLAAELKTLYPSTRQWTRACVRSRYSVLSSGSKMVLSTDFISFHFLLFFCGHC</sequence>
<evidence type="ECO:0000313" key="1">
    <source>
        <dbReference type="EMBL" id="CRZ02653.1"/>
    </source>
</evidence>
<protein>
    <recommendedName>
        <fullName evidence="2">Myb-like domain-containing protein</fullName>
    </recommendedName>
</protein>
<accession>A0A0H5QKW7</accession>
<dbReference type="EMBL" id="HACM01002211">
    <property type="protein sequence ID" value="CRZ02653.1"/>
    <property type="molecule type" value="Transcribed_RNA"/>
</dbReference>
<organism evidence="1">
    <name type="scientific">Spongospora subterranea</name>
    <dbReference type="NCBI Taxonomy" id="70186"/>
    <lineage>
        <taxon>Eukaryota</taxon>
        <taxon>Sar</taxon>
        <taxon>Rhizaria</taxon>
        <taxon>Endomyxa</taxon>
        <taxon>Phytomyxea</taxon>
        <taxon>Plasmodiophorida</taxon>
        <taxon>Plasmodiophoridae</taxon>
        <taxon>Spongospora</taxon>
    </lineage>
</organism>
<dbReference type="AlphaFoldDB" id="A0A0H5QKW7"/>
<dbReference type="EMBL" id="HACM01002214">
    <property type="protein sequence ID" value="CRZ02656.1"/>
    <property type="molecule type" value="Transcribed_RNA"/>
</dbReference>
<name>A0A0H5QKW7_9EUKA</name>
<reference evidence="1" key="1">
    <citation type="submission" date="2015-04" db="EMBL/GenBank/DDBJ databases">
        <title>The genome sequence of the plant pathogenic Rhizarian Plasmodiophora brassicae reveals insights in its biotrophic life cycle and the origin of chitin synthesis.</title>
        <authorList>
            <person name="Schwelm A."/>
            <person name="Fogelqvist J."/>
            <person name="Knaust A."/>
            <person name="Julke S."/>
            <person name="Lilja T."/>
            <person name="Dhandapani V."/>
            <person name="Bonilla-Rosso G."/>
            <person name="Karlsson M."/>
            <person name="Shevchenko A."/>
            <person name="Choi S.R."/>
            <person name="Kim H.G."/>
            <person name="Park J.Y."/>
            <person name="Lim Y.P."/>
            <person name="Ludwig-Muller J."/>
            <person name="Dixelius C."/>
        </authorList>
    </citation>
    <scope>NUCLEOTIDE SEQUENCE</scope>
    <source>
        <tissue evidence="1">Potato root galls</tissue>
    </source>
</reference>
<proteinExistence type="predicted"/>